<reference evidence="1 2" key="1">
    <citation type="journal article" date="2023" name="Plants (Basel)">
        <title>Bridging the Gap: Combining Genomics and Transcriptomics Approaches to Understand Stylosanthes scabra, an Orphan Legume from the Brazilian Caatinga.</title>
        <authorList>
            <person name="Ferreira-Neto J.R.C."/>
            <person name="da Silva M.D."/>
            <person name="Binneck E."/>
            <person name="de Melo N.F."/>
            <person name="da Silva R.H."/>
            <person name="de Melo A.L.T.M."/>
            <person name="Pandolfi V."/>
            <person name="Bustamante F.O."/>
            <person name="Brasileiro-Vidal A.C."/>
            <person name="Benko-Iseppon A.M."/>
        </authorList>
    </citation>
    <scope>NUCLEOTIDE SEQUENCE [LARGE SCALE GENOMIC DNA]</scope>
    <source>
        <tissue evidence="1">Leaves</tissue>
    </source>
</reference>
<evidence type="ECO:0000313" key="1">
    <source>
        <dbReference type="EMBL" id="MED6115564.1"/>
    </source>
</evidence>
<accession>A0ABU6QX44</accession>
<evidence type="ECO:0000313" key="2">
    <source>
        <dbReference type="Proteomes" id="UP001341840"/>
    </source>
</evidence>
<protein>
    <submittedName>
        <fullName evidence="1">Uncharacterized protein</fullName>
    </submittedName>
</protein>
<feature type="non-terminal residue" evidence="1">
    <location>
        <position position="93"/>
    </location>
</feature>
<organism evidence="1 2">
    <name type="scientific">Stylosanthes scabra</name>
    <dbReference type="NCBI Taxonomy" id="79078"/>
    <lineage>
        <taxon>Eukaryota</taxon>
        <taxon>Viridiplantae</taxon>
        <taxon>Streptophyta</taxon>
        <taxon>Embryophyta</taxon>
        <taxon>Tracheophyta</taxon>
        <taxon>Spermatophyta</taxon>
        <taxon>Magnoliopsida</taxon>
        <taxon>eudicotyledons</taxon>
        <taxon>Gunneridae</taxon>
        <taxon>Pentapetalae</taxon>
        <taxon>rosids</taxon>
        <taxon>fabids</taxon>
        <taxon>Fabales</taxon>
        <taxon>Fabaceae</taxon>
        <taxon>Papilionoideae</taxon>
        <taxon>50 kb inversion clade</taxon>
        <taxon>dalbergioids sensu lato</taxon>
        <taxon>Dalbergieae</taxon>
        <taxon>Pterocarpus clade</taxon>
        <taxon>Stylosanthes</taxon>
    </lineage>
</organism>
<proteinExistence type="predicted"/>
<dbReference type="EMBL" id="JASCZI010001860">
    <property type="protein sequence ID" value="MED6115564.1"/>
    <property type="molecule type" value="Genomic_DNA"/>
</dbReference>
<keyword evidence="2" id="KW-1185">Reference proteome</keyword>
<name>A0ABU6QX44_9FABA</name>
<sequence>MPRRPHTQPTTLSHNPSMPRHPCRCLGVKTLHPVTYASTPRHAYPRLGVLTHHPPLTSFQHPISLCIGVTLNAYASTPTFPELCSPRLKEWDI</sequence>
<gene>
    <name evidence="1" type="ORF">PIB30_091858</name>
</gene>
<dbReference type="Proteomes" id="UP001341840">
    <property type="component" value="Unassembled WGS sequence"/>
</dbReference>
<comment type="caution">
    <text evidence="1">The sequence shown here is derived from an EMBL/GenBank/DDBJ whole genome shotgun (WGS) entry which is preliminary data.</text>
</comment>